<dbReference type="Gene3D" id="3.20.20.80">
    <property type="entry name" value="Glycosidases"/>
    <property type="match status" value="1"/>
</dbReference>
<organism evidence="8">
    <name type="scientific">Aureoumbra lagunensis</name>
    <dbReference type="NCBI Taxonomy" id="44058"/>
    <lineage>
        <taxon>Eukaryota</taxon>
        <taxon>Sar</taxon>
        <taxon>Stramenopiles</taxon>
        <taxon>Ochrophyta</taxon>
        <taxon>Pelagophyceae</taxon>
        <taxon>Pelagomonadales</taxon>
        <taxon>Aureoumbra</taxon>
    </lineage>
</organism>
<dbReference type="InterPro" id="IPR017853">
    <property type="entry name" value="GH"/>
</dbReference>
<comment type="similarity">
    <text evidence="1 4">Belongs to the glycosyl hydrolase 35 family.</text>
</comment>
<accession>A0A7S3K0E4</accession>
<dbReference type="Gene3D" id="2.60.120.260">
    <property type="entry name" value="Galactose-binding domain-like"/>
    <property type="match status" value="1"/>
</dbReference>
<dbReference type="AlphaFoldDB" id="A0A7S3K0E4"/>
<feature type="domain" description="Glycoside hydrolase 35 catalytic" evidence="6">
    <location>
        <begin position="82"/>
        <end position="394"/>
    </location>
</feature>
<dbReference type="PRINTS" id="PR00742">
    <property type="entry name" value="GLHYDRLASE35"/>
</dbReference>
<dbReference type="SUPFAM" id="SSF51445">
    <property type="entry name" value="(Trans)glycosidases"/>
    <property type="match status" value="1"/>
</dbReference>
<dbReference type="Pfam" id="PF01301">
    <property type="entry name" value="Glyco_hydro_35"/>
    <property type="match status" value="1"/>
</dbReference>
<dbReference type="InterPro" id="IPR008979">
    <property type="entry name" value="Galactose-bd-like_sf"/>
</dbReference>
<evidence type="ECO:0000259" key="7">
    <source>
        <dbReference type="Pfam" id="PF21467"/>
    </source>
</evidence>
<evidence type="ECO:0000259" key="6">
    <source>
        <dbReference type="Pfam" id="PF01301"/>
    </source>
</evidence>
<keyword evidence="3" id="KW-0326">Glycosidase</keyword>
<keyword evidence="2" id="KW-0378">Hydrolase</keyword>
<proteinExistence type="inferred from homology"/>
<feature type="chain" id="PRO_5031002748" description="Beta-galactosidase" evidence="5">
    <location>
        <begin position="25"/>
        <end position="792"/>
    </location>
</feature>
<dbReference type="InterPro" id="IPR001944">
    <property type="entry name" value="Glycoside_Hdrlase_35"/>
</dbReference>
<reference evidence="8" key="1">
    <citation type="submission" date="2021-01" db="EMBL/GenBank/DDBJ databases">
        <authorList>
            <person name="Corre E."/>
            <person name="Pelletier E."/>
            <person name="Niang G."/>
            <person name="Scheremetjew M."/>
            <person name="Finn R."/>
            <person name="Kale V."/>
            <person name="Holt S."/>
            <person name="Cochrane G."/>
            <person name="Meng A."/>
            <person name="Brown T."/>
            <person name="Cohen L."/>
        </authorList>
    </citation>
    <scope>NUCLEOTIDE SEQUENCE</scope>
    <source>
        <strain evidence="8">CCMP1510</strain>
    </source>
</reference>
<feature type="domain" description="Beta-galactosidase galactose-binding" evidence="7">
    <location>
        <begin position="696"/>
        <end position="745"/>
    </location>
</feature>
<protein>
    <recommendedName>
        <fullName evidence="9">Beta-galactosidase</fullName>
    </recommendedName>
</protein>
<dbReference type="InterPro" id="IPR048913">
    <property type="entry name" value="BetaGal_gal-bd"/>
</dbReference>
<name>A0A7S3K0E4_9STRA</name>
<feature type="signal peptide" evidence="5">
    <location>
        <begin position="1"/>
        <end position="24"/>
    </location>
</feature>
<evidence type="ECO:0000256" key="3">
    <source>
        <dbReference type="ARBA" id="ARBA00023295"/>
    </source>
</evidence>
<dbReference type="GO" id="GO:0005975">
    <property type="term" value="P:carbohydrate metabolic process"/>
    <property type="evidence" value="ECO:0007669"/>
    <property type="project" value="InterPro"/>
</dbReference>
<evidence type="ECO:0000256" key="5">
    <source>
        <dbReference type="SAM" id="SignalP"/>
    </source>
</evidence>
<dbReference type="GO" id="GO:0004553">
    <property type="term" value="F:hydrolase activity, hydrolyzing O-glycosyl compounds"/>
    <property type="evidence" value="ECO:0007669"/>
    <property type="project" value="InterPro"/>
</dbReference>
<dbReference type="PANTHER" id="PTHR23421">
    <property type="entry name" value="BETA-GALACTOSIDASE RELATED"/>
    <property type="match status" value="1"/>
</dbReference>
<evidence type="ECO:0000256" key="4">
    <source>
        <dbReference type="RuleBase" id="RU003679"/>
    </source>
</evidence>
<dbReference type="InterPro" id="IPR031330">
    <property type="entry name" value="Gly_Hdrlase_35_cat"/>
</dbReference>
<evidence type="ECO:0000256" key="1">
    <source>
        <dbReference type="ARBA" id="ARBA00009809"/>
    </source>
</evidence>
<dbReference type="SUPFAM" id="SSF49785">
    <property type="entry name" value="Galactose-binding domain-like"/>
    <property type="match status" value="1"/>
</dbReference>
<gene>
    <name evidence="8" type="ORF">ALAG00032_LOCUS11817</name>
</gene>
<evidence type="ECO:0000313" key="8">
    <source>
        <dbReference type="EMBL" id="CAE0371036.1"/>
    </source>
</evidence>
<dbReference type="EMBL" id="HBIJ01017851">
    <property type="protein sequence ID" value="CAE0371036.1"/>
    <property type="molecule type" value="Transcribed_RNA"/>
</dbReference>
<sequence>MKNEIVYALCFSLLTLTCLIKYESRDGIQLFLRKWTTEFVVPNTSKRNCAKEVSVVQSRHGFPSYCDFDTGKKIQVTWDKRSLILNGERALFLSGSIHGPRFSDKDWPELLDKAVEQGFNAIQVYVIWNSHQQEKYQSLDWSGNNNLAKLISLAAKRGLFVNLRLGPYVCGEWTYGALPIYLGLEPGMEFRTYNKPWMEAMGNFSMQVTQYIRKHKLFASQGGPIIMAQIENELSIADDPIRGEAYVAWCGDLAMSLEPDIAWMMCNGETAHGLINSCNGQDCVTFLSSHGQNGQVLKTQPALWTELEGGYQIWGESSSHPSDYFWGDSARTQSYQALRWFERGGSHVNLYMWAGGSNFGPSAAAGITQAYAFDAAICANGIPHEPKFDHFAAMFSVLADHAYDLLSSPALLNGSIVEYWNGAAWLPASQQQIFFFSSTFAMIESDYDQADITVRFINPNFQQNNDFCILSLAPLSVAIINPSTCTFLFDSGRIAQSAMEYRRVDRIIARLRDEHKWSRYKLRLNLSETPQNIYPIEQSRLCLNNSSEQYALYETMTTDLFFTHLNILTIESERSMAFVLYIDKQFIAAQDEHSHAEGHINFTFTFKVGTLSKNTSYLLSIISENLGYHNLIGRWGASRTMKQKGLLGSVFLNGKPLTQWRSTCGIEPDYTQALPVHDNSPGVFSFFSSALFFTTTGRYALDAHALGRGHLQINGHDLGRFWNITRDSESRPTQRYYYLPQDWLFSSSVVHLTIFDALGGDPTKLNIIQSTLHSSPTPMLPDEVDSPASCLE</sequence>
<dbReference type="Pfam" id="PF21467">
    <property type="entry name" value="BetaGal_gal-bd"/>
    <property type="match status" value="1"/>
</dbReference>
<keyword evidence="5" id="KW-0732">Signal</keyword>
<evidence type="ECO:0000256" key="2">
    <source>
        <dbReference type="ARBA" id="ARBA00022801"/>
    </source>
</evidence>
<evidence type="ECO:0008006" key="9">
    <source>
        <dbReference type="Google" id="ProtNLM"/>
    </source>
</evidence>